<dbReference type="RefSeq" id="WP_090622532.1">
    <property type="nucleotide sequence ID" value="NZ_FOQO01000001.1"/>
</dbReference>
<dbReference type="EMBL" id="FOQO01000001">
    <property type="protein sequence ID" value="SFH75768.1"/>
    <property type="molecule type" value="Genomic_DNA"/>
</dbReference>
<proteinExistence type="predicted"/>
<evidence type="ECO:0000313" key="1">
    <source>
        <dbReference type="EMBL" id="SFH75768.1"/>
    </source>
</evidence>
<evidence type="ECO:0000313" key="2">
    <source>
        <dbReference type="Proteomes" id="UP000198670"/>
    </source>
</evidence>
<dbReference type="Proteomes" id="UP000198670">
    <property type="component" value="Unassembled WGS sequence"/>
</dbReference>
<sequence>MMATLFEKLALFLDGTHGFRYIRYAHRIEVWLSAGEELPIVVSNIGPGRYIISSGNLTYEVTDGARAYRYLLRVFFNMDGTSIDYTFIRRSLHSSR</sequence>
<accession>A0A1I3CN04</accession>
<dbReference type="AlphaFoldDB" id="A0A1I3CN04"/>
<gene>
    <name evidence="1" type="ORF">SAMN05444682_101105</name>
</gene>
<protein>
    <submittedName>
        <fullName evidence="1">Uncharacterized protein</fullName>
    </submittedName>
</protein>
<organism evidence="1 2">
    <name type="scientific">Parapedobacter indicus</name>
    <dbReference type="NCBI Taxonomy" id="1477437"/>
    <lineage>
        <taxon>Bacteria</taxon>
        <taxon>Pseudomonadati</taxon>
        <taxon>Bacteroidota</taxon>
        <taxon>Sphingobacteriia</taxon>
        <taxon>Sphingobacteriales</taxon>
        <taxon>Sphingobacteriaceae</taxon>
        <taxon>Parapedobacter</taxon>
    </lineage>
</organism>
<dbReference type="STRING" id="1477437.SAMN05444682_101105"/>
<name>A0A1I3CN04_9SPHI</name>
<keyword evidence="2" id="KW-1185">Reference proteome</keyword>
<dbReference type="OrthoDB" id="9942604at2"/>
<reference evidence="1 2" key="1">
    <citation type="submission" date="2016-10" db="EMBL/GenBank/DDBJ databases">
        <authorList>
            <person name="de Groot N.N."/>
        </authorList>
    </citation>
    <scope>NUCLEOTIDE SEQUENCE [LARGE SCALE GENOMIC DNA]</scope>
    <source>
        <strain evidence="1 2">RK1</strain>
    </source>
</reference>